<dbReference type="EMBL" id="LSBJ02000019">
    <property type="protein sequence ID" value="OWT42393.1"/>
    <property type="molecule type" value="Genomic_DNA"/>
</dbReference>
<accession>A0A219ANR5</accession>
<comment type="caution">
    <text evidence="2">The sequence shown here is derived from an EMBL/GenBank/DDBJ whole genome shotgun (WGS) entry which is preliminary data.</text>
</comment>
<dbReference type="AlphaFoldDB" id="A0A219ANR5"/>
<dbReference type="KEGG" id="pchm:VFPPC_18473"/>
<feature type="region of interest" description="Disordered" evidence="1">
    <location>
        <begin position="1"/>
        <end position="22"/>
    </location>
</feature>
<dbReference type="Proteomes" id="UP000078397">
    <property type="component" value="Unassembled WGS sequence"/>
</dbReference>
<reference evidence="2 3" key="1">
    <citation type="journal article" date="2016" name="PLoS Pathog.">
        <title>Biosynthesis of antibiotic leucinostatins in bio-control fungus Purpureocillium lilacinum and their inhibition on phytophthora revealed by genome mining.</title>
        <authorList>
            <person name="Wang G."/>
            <person name="Liu Z."/>
            <person name="Lin R."/>
            <person name="Li E."/>
            <person name="Mao Z."/>
            <person name="Ling J."/>
            <person name="Yang Y."/>
            <person name="Yin W.B."/>
            <person name="Xie B."/>
        </authorList>
    </citation>
    <scope>NUCLEOTIDE SEQUENCE [LARGE SCALE GENOMIC DNA]</scope>
    <source>
        <strain evidence="2">170</strain>
    </source>
</reference>
<proteinExistence type="predicted"/>
<gene>
    <name evidence="2" type="ORF">VFPPC_18473</name>
</gene>
<sequence>MIRHALASTCKGGTNQPLGAPQPINHGTPGTVSHSAPLTFDTILVLTRPQVRVLARSVCGLLQPGNLCGIIPAMDYLQCRDSSLCSFKNLCLRWAPNIQIRTAETKV</sequence>
<evidence type="ECO:0000256" key="1">
    <source>
        <dbReference type="SAM" id="MobiDB-lite"/>
    </source>
</evidence>
<name>A0A219ANR5_METCM</name>
<protein>
    <submittedName>
        <fullName evidence="2">Uncharacterized protein</fullName>
    </submittedName>
</protein>
<dbReference type="GeneID" id="33937230"/>
<keyword evidence="3" id="KW-1185">Reference proteome</keyword>
<evidence type="ECO:0000313" key="3">
    <source>
        <dbReference type="Proteomes" id="UP000078397"/>
    </source>
</evidence>
<dbReference type="RefSeq" id="XP_022284922.1">
    <property type="nucleotide sequence ID" value="XM_022430075.1"/>
</dbReference>
<evidence type="ECO:0000313" key="2">
    <source>
        <dbReference type="EMBL" id="OWT42393.1"/>
    </source>
</evidence>
<organism evidence="2 3">
    <name type="scientific">Pochonia chlamydosporia 170</name>
    <dbReference type="NCBI Taxonomy" id="1380566"/>
    <lineage>
        <taxon>Eukaryota</taxon>
        <taxon>Fungi</taxon>
        <taxon>Dikarya</taxon>
        <taxon>Ascomycota</taxon>
        <taxon>Pezizomycotina</taxon>
        <taxon>Sordariomycetes</taxon>
        <taxon>Hypocreomycetidae</taxon>
        <taxon>Hypocreales</taxon>
        <taxon>Clavicipitaceae</taxon>
        <taxon>Pochonia</taxon>
    </lineage>
</organism>